<feature type="domain" description="N-acetyltransferase" evidence="2">
    <location>
        <begin position="1"/>
        <end position="161"/>
    </location>
</feature>
<protein>
    <recommendedName>
        <fullName evidence="2">N-acetyltransferase domain-containing protein</fullName>
    </recommendedName>
</protein>
<name>A0ABQ3T287_9ACTN</name>
<gene>
    <name evidence="3" type="ORF">Sspor_00650</name>
</gene>
<dbReference type="EMBL" id="BNED01000002">
    <property type="protein sequence ID" value="GHI74504.1"/>
    <property type="molecule type" value="Genomic_DNA"/>
</dbReference>
<dbReference type="PROSITE" id="PS51186">
    <property type="entry name" value="GNAT"/>
    <property type="match status" value="1"/>
</dbReference>
<dbReference type="SUPFAM" id="SSF55729">
    <property type="entry name" value="Acyl-CoA N-acyltransferases (Nat)"/>
    <property type="match status" value="1"/>
</dbReference>
<accession>A0ABQ3T287</accession>
<reference evidence="4" key="1">
    <citation type="submission" date="2023-07" db="EMBL/GenBank/DDBJ databases">
        <title>Whole genome shotgun sequence of Streptomyces spororaveus NBRC 15456.</title>
        <authorList>
            <person name="Komaki H."/>
            <person name="Tamura T."/>
        </authorList>
    </citation>
    <scope>NUCLEOTIDE SEQUENCE [LARGE SCALE GENOMIC DNA]</scope>
    <source>
        <strain evidence="4">NBRC 15456</strain>
    </source>
</reference>
<evidence type="ECO:0000313" key="4">
    <source>
        <dbReference type="Proteomes" id="UP000608522"/>
    </source>
</evidence>
<dbReference type="Proteomes" id="UP000608522">
    <property type="component" value="Unassembled WGS sequence"/>
</dbReference>
<keyword evidence="4" id="KW-1185">Reference proteome</keyword>
<dbReference type="RefSeq" id="WP_344549709.1">
    <property type="nucleotide sequence ID" value="NZ_BAAATO010000022.1"/>
</dbReference>
<evidence type="ECO:0000313" key="3">
    <source>
        <dbReference type="EMBL" id="GHI74504.1"/>
    </source>
</evidence>
<feature type="compositionally biased region" description="Pro residues" evidence="1">
    <location>
        <begin position="395"/>
        <end position="407"/>
    </location>
</feature>
<dbReference type="InterPro" id="IPR000182">
    <property type="entry name" value="GNAT_dom"/>
</dbReference>
<feature type="region of interest" description="Disordered" evidence="1">
    <location>
        <begin position="373"/>
        <end position="407"/>
    </location>
</feature>
<evidence type="ECO:0000256" key="1">
    <source>
        <dbReference type="SAM" id="MobiDB-lite"/>
    </source>
</evidence>
<comment type="caution">
    <text evidence="3">The sequence shown here is derived from an EMBL/GenBank/DDBJ whole genome shotgun (WGS) entry which is preliminary data.</text>
</comment>
<dbReference type="CDD" id="cd04301">
    <property type="entry name" value="NAT_SF"/>
    <property type="match status" value="1"/>
</dbReference>
<organism evidence="3 4">
    <name type="scientific">Streptomyces spororaveus</name>
    <dbReference type="NCBI Taxonomy" id="284039"/>
    <lineage>
        <taxon>Bacteria</taxon>
        <taxon>Bacillati</taxon>
        <taxon>Actinomycetota</taxon>
        <taxon>Actinomycetes</taxon>
        <taxon>Kitasatosporales</taxon>
        <taxon>Streptomycetaceae</taxon>
        <taxon>Streptomyces</taxon>
    </lineage>
</organism>
<evidence type="ECO:0000259" key="2">
    <source>
        <dbReference type="PROSITE" id="PS51186"/>
    </source>
</evidence>
<proteinExistence type="predicted"/>
<sequence>MRWEGVSLRLAGWKAGPGHRWPGWQVIALVDGRQAGSVQFHAHPRGAAVAVSMLEVLDGFRGRGLASLLIDTVYEAYPDAWVDHGVRTIDGAHWWDAYRDPAPGRNIHNRPPGEWAAYFMASRVAADKTRNASWNRHFGLDGHGGAEYRYRQRLEMEFIGHDKSFLRRVDMPQADPTAQALHAGQLVHLPPRLHRYVHDPGNPAEQRAHALLDHLGHGNLPRPEDHTGWWNTTPGAALDDAVHRELAAGGQGPGLPATQLVFHALPLPDEIPEYESAGSYLEYTSSGDVPVELAGLSWRQSSAPQTLHSAIFDLPVEAAVPPLYPQAASDSYLERYDEAGALRTPPTPWEQLIAGRAGELRAVADRLLDGIAARAAAAPPSPPAPGPTRADDPRQPPPAPTPRPRLP</sequence>
<dbReference type="InterPro" id="IPR016181">
    <property type="entry name" value="Acyl_CoA_acyltransferase"/>
</dbReference>